<dbReference type="Gene3D" id="2.60.40.3910">
    <property type="entry name" value="Inclusion body protein"/>
    <property type="match status" value="1"/>
</dbReference>
<dbReference type="EMBL" id="CAXJIO010000010">
    <property type="protein sequence ID" value="CAL2102170.1"/>
    <property type="molecule type" value="Genomic_DNA"/>
</dbReference>
<dbReference type="RefSeq" id="WP_348714352.1">
    <property type="nucleotide sequence ID" value="NZ_CAXJIO010000010.1"/>
</dbReference>
<keyword evidence="2" id="KW-1185">Reference proteome</keyword>
<proteinExistence type="predicted"/>
<organism evidence="1 2">
    <name type="scientific">Tenacibaculum polynesiense</name>
    <dbReference type="NCBI Taxonomy" id="3137857"/>
    <lineage>
        <taxon>Bacteria</taxon>
        <taxon>Pseudomonadati</taxon>
        <taxon>Bacteroidota</taxon>
        <taxon>Flavobacteriia</taxon>
        <taxon>Flavobacteriales</taxon>
        <taxon>Flavobacteriaceae</taxon>
        <taxon>Tenacibaculum</taxon>
    </lineage>
</organism>
<comment type="caution">
    <text evidence="1">The sequence shown here is derived from an EMBL/GenBank/DDBJ whole genome shotgun (WGS) entry which is preliminary data.</text>
</comment>
<accession>A0ABP1F1S5</accession>
<evidence type="ECO:0000313" key="2">
    <source>
        <dbReference type="Proteomes" id="UP001497527"/>
    </source>
</evidence>
<sequence>MPNTINILSVIDVETILSNNLQGGNSPQSATSLGSYGDSDAYVYMITAQGFIDSDERIRANSELTIDARIGDTIQWELTCPGSGLQFNAIIAGVNPGAQPNPISLTPPEAVMTTRHIYTQPNQYGYQIVQQRDYVSHVINTGITQYNVVFQIMNKEGTSLGFYSWDPFVKVLTNEEDYKAAKAESLKKPQLA</sequence>
<gene>
    <name evidence="1" type="ORF">T190423A01A_10733</name>
</gene>
<reference evidence="1 2" key="1">
    <citation type="submission" date="2024-05" db="EMBL/GenBank/DDBJ databases">
        <authorList>
            <person name="Duchaud E."/>
        </authorList>
    </citation>
    <scope>NUCLEOTIDE SEQUENCE [LARGE SCALE GENOMIC DNA]</scope>
    <source>
        <strain evidence="1">Ena-SAMPLE-TAB-13-05-2024-13:56:06:370-140308</strain>
    </source>
</reference>
<dbReference type="InterPro" id="IPR038712">
    <property type="entry name" value="PixA-like_sf"/>
</dbReference>
<dbReference type="Pfam" id="PF12306">
    <property type="entry name" value="PixA"/>
    <property type="match status" value="1"/>
</dbReference>
<name>A0ABP1F1S5_9FLAO</name>
<protein>
    <submittedName>
        <fullName evidence="1">Nematocidal protein AidA</fullName>
    </submittedName>
</protein>
<dbReference type="InterPro" id="IPR021087">
    <property type="entry name" value="Uncharacterised_PixA/AidA"/>
</dbReference>
<dbReference type="Proteomes" id="UP001497527">
    <property type="component" value="Unassembled WGS sequence"/>
</dbReference>
<evidence type="ECO:0000313" key="1">
    <source>
        <dbReference type="EMBL" id="CAL2102170.1"/>
    </source>
</evidence>